<dbReference type="SUPFAM" id="SSF52266">
    <property type="entry name" value="SGNH hydrolase"/>
    <property type="match status" value="1"/>
</dbReference>
<dbReference type="InterPro" id="IPR051532">
    <property type="entry name" value="Ester_Hydrolysis_Enzymes"/>
</dbReference>
<accession>A0A7T3RDR9</accession>
<dbReference type="InterPro" id="IPR013830">
    <property type="entry name" value="SGNH_hydro"/>
</dbReference>
<dbReference type="InterPro" id="IPR036514">
    <property type="entry name" value="SGNH_hydro_sf"/>
</dbReference>
<dbReference type="Pfam" id="PF13472">
    <property type="entry name" value="Lipase_GDSL_2"/>
    <property type="match status" value="1"/>
</dbReference>
<keyword evidence="3" id="KW-1185">Reference proteome</keyword>
<dbReference type="RefSeq" id="WP_198442831.1">
    <property type="nucleotide sequence ID" value="NZ_CBCSHE010000013.1"/>
</dbReference>
<dbReference type="PANTHER" id="PTHR30383:SF29">
    <property type="entry name" value="SGNH HYDROLASE-TYPE ESTERASE DOMAIN-CONTAINING PROTEIN"/>
    <property type="match status" value="1"/>
</dbReference>
<reference evidence="2 3" key="1">
    <citation type="submission" date="2020-11" db="EMBL/GenBank/DDBJ databases">
        <title>Treponema Peruensis nv. sp., first commensal Treponema isolated from human feces.</title>
        <authorList>
            <person name="Belkhou C."/>
            <person name="Raes J."/>
        </authorList>
    </citation>
    <scope>NUCLEOTIDE SEQUENCE [LARGE SCALE GENOMIC DNA]</scope>
    <source>
        <strain evidence="2 3">RCC2812</strain>
    </source>
</reference>
<protein>
    <submittedName>
        <fullName evidence="2">Arylesterase</fullName>
    </submittedName>
</protein>
<proteinExistence type="predicted"/>
<evidence type="ECO:0000259" key="1">
    <source>
        <dbReference type="Pfam" id="PF13472"/>
    </source>
</evidence>
<dbReference type="Proteomes" id="UP000595224">
    <property type="component" value="Chromosome"/>
</dbReference>
<evidence type="ECO:0000313" key="3">
    <source>
        <dbReference type="Proteomes" id="UP000595224"/>
    </source>
</evidence>
<dbReference type="AlphaFoldDB" id="A0A7T3RDR9"/>
<gene>
    <name evidence="2" type="ORF">IWA51_01065</name>
</gene>
<sequence>MKEILCFGDSNTYGLVPKENRRFSYEERWTGILSEKLKSDYHITEEGLCGRTTVFEDPFRQGRRASATLPQILESHSDTDLITLMLGTNDLKTCFRTNEKLIANGIEILIKQILQFNSRIKILLISPLLLGEKVWQKEYDPEFDIHSVEISKLLKAEYKFLSEKYKTEFLAASDFVKPSETDQEHLDREAHKIFAEALYKKLTKIF</sequence>
<dbReference type="EMBL" id="CP064936">
    <property type="protein sequence ID" value="QQA01244.1"/>
    <property type="molecule type" value="Genomic_DNA"/>
</dbReference>
<evidence type="ECO:0000313" key="2">
    <source>
        <dbReference type="EMBL" id="QQA01244.1"/>
    </source>
</evidence>
<dbReference type="Gene3D" id="3.40.50.1110">
    <property type="entry name" value="SGNH hydrolase"/>
    <property type="match status" value="1"/>
</dbReference>
<dbReference type="PANTHER" id="PTHR30383">
    <property type="entry name" value="THIOESTERASE 1/PROTEASE 1/LYSOPHOSPHOLIPASE L1"/>
    <property type="match status" value="1"/>
</dbReference>
<dbReference type="GO" id="GO:0016788">
    <property type="term" value="F:hydrolase activity, acting on ester bonds"/>
    <property type="evidence" value="ECO:0007669"/>
    <property type="project" value="UniProtKB-ARBA"/>
</dbReference>
<dbReference type="KEGG" id="tper:IWA51_01065"/>
<name>A0A7T3RDR9_9SPIR</name>
<organism evidence="2 3">
    <name type="scientific">Treponema peruense</name>
    <dbReference type="NCBI Taxonomy" id="2787628"/>
    <lineage>
        <taxon>Bacteria</taxon>
        <taxon>Pseudomonadati</taxon>
        <taxon>Spirochaetota</taxon>
        <taxon>Spirochaetia</taxon>
        <taxon>Spirochaetales</taxon>
        <taxon>Treponemataceae</taxon>
        <taxon>Treponema</taxon>
    </lineage>
</organism>
<feature type="domain" description="SGNH hydrolase-type esterase" evidence="1">
    <location>
        <begin position="6"/>
        <end position="181"/>
    </location>
</feature>